<proteinExistence type="predicted"/>
<evidence type="ECO:0008006" key="3">
    <source>
        <dbReference type="Google" id="ProtNLM"/>
    </source>
</evidence>
<dbReference type="Proteomes" id="UP000320231">
    <property type="component" value="Plasmid pBAA-803-A"/>
</dbReference>
<dbReference type="EMBL" id="AP019515">
    <property type="protein sequence ID" value="BBI65481.1"/>
    <property type="molecule type" value="Genomic_DNA"/>
</dbReference>
<dbReference type="InterPro" id="IPR018392">
    <property type="entry name" value="LysM"/>
</dbReference>
<geneLocation type="plasmid" evidence="2">
    <name>pbaa-803-a dna</name>
</geneLocation>
<protein>
    <recommendedName>
        <fullName evidence="3">LysM domain-containing protein</fullName>
    </recommendedName>
</protein>
<dbReference type="CDD" id="cd00118">
    <property type="entry name" value="LysM"/>
    <property type="match status" value="1"/>
</dbReference>
<sequence>MANADRLHRECDGFVSGMGPCRHGGTTFHCQETEWPKGHYPLPEEGNIIGEADTFTVKDYDDTLIDIAKRHNLGYLEMIRANPEVSIWVPGWARK</sequence>
<dbReference type="KEGG" id="hsr:HSBAA_PA_0840"/>
<accession>A0A455ULA5</accession>
<evidence type="ECO:0000313" key="2">
    <source>
        <dbReference type="Proteomes" id="UP000320231"/>
    </source>
</evidence>
<organism evidence="1 2">
    <name type="scientific">Vreelandella sulfidaeris</name>
    <dbReference type="NCBI Taxonomy" id="115553"/>
    <lineage>
        <taxon>Bacteria</taxon>
        <taxon>Pseudomonadati</taxon>
        <taxon>Pseudomonadota</taxon>
        <taxon>Gammaproteobacteria</taxon>
        <taxon>Oceanospirillales</taxon>
        <taxon>Halomonadaceae</taxon>
        <taxon>Vreelandella</taxon>
    </lineage>
</organism>
<evidence type="ECO:0000313" key="1">
    <source>
        <dbReference type="EMBL" id="BBI65481.1"/>
    </source>
</evidence>
<name>A0A455ULA5_9GAMM</name>
<keyword evidence="1" id="KW-0614">Plasmid</keyword>
<gene>
    <name evidence="1" type="ORF">HSBAA_PA_0840</name>
</gene>
<reference evidence="1 2" key="1">
    <citation type="journal article" date="2019" name="Microbiol. Resour. Announc.">
        <title>Complete Genome Sequence of Halomonas sulfidaeris Strain Esulfide1 Isolated from a Metal Sulfide Rock at a Depth of 2,200 Meters, Obtained Using Nanopore Sequencing.</title>
        <authorList>
            <person name="Saito M."/>
            <person name="Nishigata A."/>
            <person name="Galipon J."/>
            <person name="Arakawa K."/>
        </authorList>
    </citation>
    <scope>NUCLEOTIDE SEQUENCE [LARGE SCALE GENOMIC DNA]</scope>
    <source>
        <strain evidence="1 2">ATCC BAA-803</strain>
        <plasmid evidence="2">pbaa-803-a dna</plasmid>
    </source>
</reference>
<dbReference type="AlphaFoldDB" id="A0A455ULA5"/>